<feature type="region of interest" description="Disordered" evidence="1">
    <location>
        <begin position="1"/>
        <end position="25"/>
    </location>
</feature>
<feature type="transmembrane region" description="Helical" evidence="2">
    <location>
        <begin position="48"/>
        <end position="65"/>
    </location>
</feature>
<feature type="compositionally biased region" description="Basic and acidic residues" evidence="1">
    <location>
        <begin position="1"/>
        <end position="22"/>
    </location>
</feature>
<dbReference type="InterPro" id="IPR045755">
    <property type="entry name" value="FtsL-like"/>
</dbReference>
<evidence type="ECO:0000313" key="4">
    <source>
        <dbReference type="Proteomes" id="UP001496674"/>
    </source>
</evidence>
<evidence type="ECO:0000256" key="1">
    <source>
        <dbReference type="SAM" id="MobiDB-lite"/>
    </source>
</evidence>
<name>A0ABM8IIS6_9BACE</name>
<evidence type="ECO:0008006" key="5">
    <source>
        <dbReference type="Google" id="ProtNLM"/>
    </source>
</evidence>
<keyword evidence="2" id="KW-0812">Transmembrane</keyword>
<proteinExistence type="predicted"/>
<keyword evidence="2" id="KW-1133">Transmembrane helix</keyword>
<evidence type="ECO:0000313" key="3">
    <source>
        <dbReference type="EMBL" id="BEH00184.1"/>
    </source>
</evidence>
<evidence type="ECO:0000256" key="2">
    <source>
        <dbReference type="SAM" id="Phobius"/>
    </source>
</evidence>
<organism evidence="3 4">
    <name type="scientific">Bacteroides sedimenti</name>
    <dbReference type="NCBI Taxonomy" id="2136147"/>
    <lineage>
        <taxon>Bacteria</taxon>
        <taxon>Pseudomonadati</taxon>
        <taxon>Bacteroidota</taxon>
        <taxon>Bacteroidia</taxon>
        <taxon>Bacteroidales</taxon>
        <taxon>Bacteroidaceae</taxon>
        <taxon>Bacteroides</taxon>
    </lineage>
</organism>
<dbReference type="Proteomes" id="UP001496674">
    <property type="component" value="Chromosome"/>
</dbReference>
<keyword evidence="2" id="KW-0472">Membrane</keyword>
<dbReference type="EMBL" id="AP028055">
    <property type="protein sequence ID" value="BEH00184.1"/>
    <property type="molecule type" value="Genomic_DNA"/>
</dbReference>
<keyword evidence="4" id="KW-1185">Reference proteome</keyword>
<gene>
    <name evidence="3" type="ORF">BSYN_24480</name>
</gene>
<protein>
    <recommendedName>
        <fullName evidence="5">Cell division protein FtsL</fullName>
    </recommendedName>
</protein>
<reference evidence="3 4" key="1">
    <citation type="submission" date="2023-04" db="EMBL/GenBank/DDBJ databases">
        <title>Draft genome sequence of acteroides sedimenti strain YN3PY1.</title>
        <authorList>
            <person name="Yoshida N."/>
        </authorList>
    </citation>
    <scope>NUCLEOTIDE SEQUENCE [LARGE SCALE GENOMIC DNA]</scope>
    <source>
        <strain evidence="3 4">YN3PY1</strain>
    </source>
</reference>
<sequence>MNENEEFKTAQNPEKDNNKETPAKGMSIKSILGGDILANDFFRRQTKLLVLIMVFVIFYISNRYSCQQQLIEIDRLEKELTDIKYDALTRSSELMEKSRQSKIEEYVSTQESELQTATNPPYLIKK</sequence>
<dbReference type="Pfam" id="PF19579">
    <property type="entry name" value="FtsL_2"/>
    <property type="match status" value="1"/>
</dbReference>
<accession>A0ABM8IIS6</accession>